<evidence type="ECO:0000313" key="2">
    <source>
        <dbReference type="EMBL" id="KFU82021.1"/>
    </source>
</evidence>
<proteinExistence type="predicted"/>
<accession>A0A2P2FZ65</accession>
<name>A0A2P2FZ65_AMYLU</name>
<dbReference type="Proteomes" id="UP000256220">
    <property type="component" value="Unassembled WGS sequence"/>
</dbReference>
<reference evidence="2 3" key="1">
    <citation type="journal article" date="2014" name="Genome Announc.">
        <title>Draft Genome Sequence of Amycolatopsis lurida NRRL 2430, Producer of the Glycopeptide Family Antibiotic Ristocetin.</title>
        <authorList>
            <person name="Kwun M.J."/>
            <person name="Hong H.J."/>
        </authorList>
    </citation>
    <scope>NUCLEOTIDE SEQUENCE [LARGE SCALE GENOMIC DNA]</scope>
    <source>
        <strain evidence="2 3">NRRL 2430</strain>
    </source>
</reference>
<protein>
    <submittedName>
        <fullName evidence="2">Uncharacterized protein</fullName>
    </submittedName>
</protein>
<feature type="signal peptide" evidence="1">
    <location>
        <begin position="1"/>
        <end position="26"/>
    </location>
</feature>
<dbReference type="RefSeq" id="WP_034307141.1">
    <property type="nucleotide sequence ID" value="NZ_JFBM01000004.1"/>
</dbReference>
<evidence type="ECO:0000313" key="3">
    <source>
        <dbReference type="Proteomes" id="UP000256220"/>
    </source>
</evidence>
<keyword evidence="3" id="KW-1185">Reference proteome</keyword>
<sequence>MRSHTVPVALSSVFALALMMAGTASADPQEFSYLYYNAEQEIQRGSLVDPPDGDCIEIPEVAAGTGSAFRPDNSTGHIAYVYKKSGCEGLPAFVLTPYGKGSDRLTFRSVAFL</sequence>
<evidence type="ECO:0000256" key="1">
    <source>
        <dbReference type="SAM" id="SignalP"/>
    </source>
</evidence>
<organism evidence="2 3">
    <name type="scientific">Amycolatopsis lurida NRRL 2430</name>
    <dbReference type="NCBI Taxonomy" id="1460371"/>
    <lineage>
        <taxon>Bacteria</taxon>
        <taxon>Bacillati</taxon>
        <taxon>Actinomycetota</taxon>
        <taxon>Actinomycetes</taxon>
        <taxon>Pseudonocardiales</taxon>
        <taxon>Pseudonocardiaceae</taxon>
        <taxon>Amycolatopsis</taxon>
    </lineage>
</organism>
<gene>
    <name evidence="2" type="ORF">BB31_06675</name>
</gene>
<keyword evidence="1" id="KW-0732">Signal</keyword>
<dbReference type="AlphaFoldDB" id="A0A2P2FZ65"/>
<feature type="chain" id="PRO_5015158607" evidence="1">
    <location>
        <begin position="27"/>
        <end position="113"/>
    </location>
</feature>
<dbReference type="EMBL" id="JFBM01000004">
    <property type="protein sequence ID" value="KFU82021.1"/>
    <property type="molecule type" value="Genomic_DNA"/>
</dbReference>
<comment type="caution">
    <text evidence="2">The sequence shown here is derived from an EMBL/GenBank/DDBJ whole genome shotgun (WGS) entry which is preliminary data.</text>
</comment>